<dbReference type="PRINTS" id="PR00455">
    <property type="entry name" value="HTHTETR"/>
</dbReference>
<keyword evidence="1 2" id="KW-0238">DNA-binding</keyword>
<accession>A0A4R9BW37</accession>
<evidence type="ECO:0000313" key="5">
    <source>
        <dbReference type="Proteomes" id="UP000298468"/>
    </source>
</evidence>
<dbReference type="AlphaFoldDB" id="A0A4R9BW37"/>
<evidence type="ECO:0000256" key="2">
    <source>
        <dbReference type="PROSITE-ProRule" id="PRU00335"/>
    </source>
</evidence>
<dbReference type="SUPFAM" id="SSF46689">
    <property type="entry name" value="Homeodomain-like"/>
    <property type="match status" value="1"/>
</dbReference>
<reference evidence="4 5" key="1">
    <citation type="submission" date="2019-03" db="EMBL/GenBank/DDBJ databases">
        <title>Genomics of glacier-inhabiting Cryobacterium strains.</title>
        <authorList>
            <person name="Liu Q."/>
            <person name="Xin Y.-H."/>
        </authorList>
    </citation>
    <scope>NUCLEOTIDE SEQUENCE [LARGE SCALE GENOMIC DNA]</scope>
    <source>
        <strain evidence="4 5">Sr59</strain>
    </source>
</reference>
<organism evidence="4 5">
    <name type="scientific">Cryobacterium lactosi</name>
    <dbReference type="NCBI Taxonomy" id="1259202"/>
    <lineage>
        <taxon>Bacteria</taxon>
        <taxon>Bacillati</taxon>
        <taxon>Actinomycetota</taxon>
        <taxon>Actinomycetes</taxon>
        <taxon>Micrococcales</taxon>
        <taxon>Microbacteriaceae</taxon>
        <taxon>Cryobacterium</taxon>
    </lineage>
</organism>
<dbReference type="Pfam" id="PF00440">
    <property type="entry name" value="TetR_N"/>
    <property type="match status" value="1"/>
</dbReference>
<dbReference type="InterPro" id="IPR050109">
    <property type="entry name" value="HTH-type_TetR-like_transc_reg"/>
</dbReference>
<name>A0A4R9BW37_9MICO</name>
<dbReference type="InterPro" id="IPR001647">
    <property type="entry name" value="HTH_TetR"/>
</dbReference>
<dbReference type="OrthoDB" id="3825402at2"/>
<dbReference type="RefSeq" id="WP_134640168.1">
    <property type="nucleotide sequence ID" value="NZ_SOHM01000012.1"/>
</dbReference>
<proteinExistence type="predicted"/>
<dbReference type="EMBL" id="SOHM01000012">
    <property type="protein sequence ID" value="TFD92056.1"/>
    <property type="molecule type" value="Genomic_DNA"/>
</dbReference>
<feature type="DNA-binding region" description="H-T-H motif" evidence="2">
    <location>
        <begin position="39"/>
        <end position="58"/>
    </location>
</feature>
<dbReference type="Proteomes" id="UP000298468">
    <property type="component" value="Unassembled WGS sequence"/>
</dbReference>
<protein>
    <submittedName>
        <fullName evidence="4">TetR/AcrR family transcriptional regulator</fullName>
    </submittedName>
</protein>
<keyword evidence="5" id="KW-1185">Reference proteome</keyword>
<sequence length="199" mass="21888">MTTRTYASPRRAQGAAETRRAILRAALDVFEDKGYTAASLAEIAAKAQVSLNTIYVSVGKKPQLLLAIFEEATSDADIDSTLAGVESEDSPLRIIAHIAHGTRVIFERHSWALGELYDNAATSEEFTQTIAASEAQYRARLGVAAARVAALHAPLDAGRASDVLWFYFGFRPWRELRKLSWSWDDAEMWLSQQAASALL</sequence>
<dbReference type="PANTHER" id="PTHR30055">
    <property type="entry name" value="HTH-TYPE TRANSCRIPTIONAL REGULATOR RUTR"/>
    <property type="match status" value="1"/>
</dbReference>
<dbReference type="InterPro" id="IPR009057">
    <property type="entry name" value="Homeodomain-like_sf"/>
</dbReference>
<gene>
    <name evidence="4" type="ORF">E3T61_07000</name>
</gene>
<evidence type="ECO:0000256" key="1">
    <source>
        <dbReference type="ARBA" id="ARBA00023125"/>
    </source>
</evidence>
<evidence type="ECO:0000313" key="4">
    <source>
        <dbReference type="EMBL" id="TFD92056.1"/>
    </source>
</evidence>
<dbReference type="GO" id="GO:0000976">
    <property type="term" value="F:transcription cis-regulatory region binding"/>
    <property type="evidence" value="ECO:0007669"/>
    <property type="project" value="TreeGrafter"/>
</dbReference>
<dbReference type="Gene3D" id="1.10.357.10">
    <property type="entry name" value="Tetracycline Repressor, domain 2"/>
    <property type="match status" value="1"/>
</dbReference>
<evidence type="ECO:0000259" key="3">
    <source>
        <dbReference type="PROSITE" id="PS50977"/>
    </source>
</evidence>
<feature type="domain" description="HTH tetR-type" evidence="3">
    <location>
        <begin position="16"/>
        <end position="76"/>
    </location>
</feature>
<dbReference type="GO" id="GO:0003700">
    <property type="term" value="F:DNA-binding transcription factor activity"/>
    <property type="evidence" value="ECO:0007669"/>
    <property type="project" value="TreeGrafter"/>
</dbReference>
<comment type="caution">
    <text evidence="4">The sequence shown here is derived from an EMBL/GenBank/DDBJ whole genome shotgun (WGS) entry which is preliminary data.</text>
</comment>
<dbReference type="PROSITE" id="PS50977">
    <property type="entry name" value="HTH_TETR_2"/>
    <property type="match status" value="1"/>
</dbReference>
<dbReference type="PANTHER" id="PTHR30055:SF226">
    <property type="entry name" value="HTH-TYPE TRANSCRIPTIONAL REGULATOR PKSA"/>
    <property type="match status" value="1"/>
</dbReference>